<dbReference type="PANTHER" id="PTHR16861">
    <property type="entry name" value="GLYCOPROTEIN 38"/>
    <property type="match status" value="1"/>
</dbReference>
<gene>
    <name evidence="3" type="ORF">AAL_04271</name>
</gene>
<keyword evidence="2" id="KW-0472">Membrane</keyword>
<comment type="caution">
    <text evidence="3">The sequence shown here is derived from an EMBL/GenBank/DDBJ whole genome shotgun (WGS) entry which is preliminary data.</text>
</comment>
<evidence type="ECO:0000256" key="1">
    <source>
        <dbReference type="SAM" id="MobiDB-lite"/>
    </source>
</evidence>
<feature type="compositionally biased region" description="Low complexity" evidence="1">
    <location>
        <begin position="220"/>
        <end position="237"/>
    </location>
</feature>
<keyword evidence="4" id="KW-1185">Reference proteome</keyword>
<dbReference type="Proteomes" id="UP000078544">
    <property type="component" value="Unassembled WGS sequence"/>
</dbReference>
<accession>A0A168C055</accession>
<dbReference type="EMBL" id="AZGY01000008">
    <property type="protein sequence ID" value="KZZ95975.1"/>
    <property type="molecule type" value="Genomic_DNA"/>
</dbReference>
<feature type="region of interest" description="Disordered" evidence="1">
    <location>
        <begin position="212"/>
        <end position="250"/>
    </location>
</feature>
<sequence length="387" mass="41063">MARQRPEPRTTSALPHRRRRRRPVSLLAAAAATTTNALLLLLLLLQVSSLPSAVKASPYPRNDIYHAGYSYLALLGRRNCASYCGADNQFCCAANEVCTTMMPSNVATCVAGSYGGALTTTWTETRTYTSTIMTHWVPAPSPTPGVDCRPQSPEQEQCGPICCAGWQTCAYKGQCVPRPGYQEPSTVVVTSNGVVATRYSAPYRVTGTTTIVNSGVPTNPAGGAPTPTSTSTTDGDAVGPDGSSNRSTGGGLSPGAIAGIVIGTLLGLALLILLCFCCIARGIWAAVFGRRKRHHTTEKIVVEEERYDAHRRAGFAAATVPRRPPLVARATRSRRTGSGGWAWPAPPLACSPCSTGARSRPAVRHRPRRATAPIYTRTPTTRAQPVC</sequence>
<dbReference type="STRING" id="1081109.A0A168C055"/>
<reference evidence="3 4" key="1">
    <citation type="journal article" date="2016" name="Genome Biol. Evol.">
        <title>Divergent and convergent evolution of fungal pathogenicity.</title>
        <authorList>
            <person name="Shang Y."/>
            <person name="Xiao G."/>
            <person name="Zheng P."/>
            <person name="Cen K."/>
            <person name="Zhan S."/>
            <person name="Wang C."/>
        </authorList>
    </citation>
    <scope>NUCLEOTIDE SEQUENCE [LARGE SCALE GENOMIC DNA]</scope>
    <source>
        <strain evidence="3 4">RCEF 2490</strain>
    </source>
</reference>
<dbReference type="AlphaFoldDB" id="A0A168C055"/>
<feature type="transmembrane region" description="Helical" evidence="2">
    <location>
        <begin position="256"/>
        <end position="284"/>
    </location>
</feature>
<keyword evidence="2" id="KW-0812">Transmembrane</keyword>
<protein>
    <submittedName>
        <fullName evidence="3">Uncharacterized protein</fullName>
    </submittedName>
</protein>
<dbReference type="PANTHER" id="PTHR16861:SF10">
    <property type="entry name" value="MID2 DOMAIN-CONTAINING PROTEIN"/>
    <property type="match status" value="1"/>
</dbReference>
<feature type="region of interest" description="Disordered" evidence="1">
    <location>
        <begin position="1"/>
        <end position="20"/>
    </location>
</feature>
<dbReference type="OrthoDB" id="5425848at2759"/>
<organism evidence="3 4">
    <name type="scientific">Moelleriella libera RCEF 2490</name>
    <dbReference type="NCBI Taxonomy" id="1081109"/>
    <lineage>
        <taxon>Eukaryota</taxon>
        <taxon>Fungi</taxon>
        <taxon>Dikarya</taxon>
        <taxon>Ascomycota</taxon>
        <taxon>Pezizomycotina</taxon>
        <taxon>Sordariomycetes</taxon>
        <taxon>Hypocreomycetidae</taxon>
        <taxon>Hypocreales</taxon>
        <taxon>Clavicipitaceae</taxon>
        <taxon>Moelleriella</taxon>
    </lineage>
</organism>
<name>A0A168C055_9HYPO</name>
<evidence type="ECO:0000256" key="2">
    <source>
        <dbReference type="SAM" id="Phobius"/>
    </source>
</evidence>
<keyword evidence="2" id="KW-1133">Transmembrane helix</keyword>
<proteinExistence type="predicted"/>
<evidence type="ECO:0000313" key="3">
    <source>
        <dbReference type="EMBL" id="KZZ95975.1"/>
    </source>
</evidence>
<evidence type="ECO:0000313" key="4">
    <source>
        <dbReference type="Proteomes" id="UP000078544"/>
    </source>
</evidence>